<accession>X1T1N8</accession>
<evidence type="ECO:0000313" key="2">
    <source>
        <dbReference type="EMBL" id="GAI99247.1"/>
    </source>
</evidence>
<protein>
    <submittedName>
        <fullName evidence="2">Uncharacterized protein</fullName>
    </submittedName>
</protein>
<keyword evidence="1" id="KW-0812">Transmembrane</keyword>
<evidence type="ECO:0000256" key="1">
    <source>
        <dbReference type="SAM" id="Phobius"/>
    </source>
</evidence>
<keyword evidence="1" id="KW-0472">Membrane</keyword>
<organism evidence="2">
    <name type="scientific">marine sediment metagenome</name>
    <dbReference type="NCBI Taxonomy" id="412755"/>
    <lineage>
        <taxon>unclassified sequences</taxon>
        <taxon>metagenomes</taxon>
        <taxon>ecological metagenomes</taxon>
    </lineage>
</organism>
<gene>
    <name evidence="2" type="ORF">S12H4_33541</name>
</gene>
<dbReference type="AlphaFoldDB" id="X1T1N8"/>
<comment type="caution">
    <text evidence="2">The sequence shown here is derived from an EMBL/GenBank/DDBJ whole genome shotgun (WGS) entry which is preliminary data.</text>
</comment>
<proteinExistence type="predicted"/>
<dbReference type="EMBL" id="BARW01019770">
    <property type="protein sequence ID" value="GAI99247.1"/>
    <property type="molecule type" value="Genomic_DNA"/>
</dbReference>
<sequence length="30" mass="3342">YITYIILAVGAMAGIFILVKYVMPALKGRR</sequence>
<feature type="non-terminal residue" evidence="2">
    <location>
        <position position="1"/>
    </location>
</feature>
<name>X1T1N8_9ZZZZ</name>
<feature type="transmembrane region" description="Helical" evidence="1">
    <location>
        <begin position="6"/>
        <end position="23"/>
    </location>
</feature>
<reference evidence="2" key="1">
    <citation type="journal article" date="2014" name="Front. Microbiol.">
        <title>High frequency of phylogenetically diverse reductive dehalogenase-homologous genes in deep subseafloor sedimentary metagenomes.</title>
        <authorList>
            <person name="Kawai M."/>
            <person name="Futagami T."/>
            <person name="Toyoda A."/>
            <person name="Takaki Y."/>
            <person name="Nishi S."/>
            <person name="Hori S."/>
            <person name="Arai W."/>
            <person name="Tsubouchi T."/>
            <person name="Morono Y."/>
            <person name="Uchiyama I."/>
            <person name="Ito T."/>
            <person name="Fujiyama A."/>
            <person name="Inagaki F."/>
            <person name="Takami H."/>
        </authorList>
    </citation>
    <scope>NUCLEOTIDE SEQUENCE</scope>
    <source>
        <strain evidence="2">Expedition CK06-06</strain>
    </source>
</reference>
<keyword evidence="1" id="KW-1133">Transmembrane helix</keyword>